<protein>
    <submittedName>
        <fullName evidence="2">Pyruvyl transferase EpsO</fullName>
    </submittedName>
</protein>
<keyword evidence="3" id="KW-1185">Reference proteome</keyword>
<accession>A0A1N7QEZ8</accession>
<reference evidence="2 3" key="1">
    <citation type="submission" date="2017-01" db="EMBL/GenBank/DDBJ databases">
        <authorList>
            <person name="Mah S.A."/>
            <person name="Swanson W.J."/>
            <person name="Moy G.W."/>
            <person name="Vacquier V.D."/>
        </authorList>
    </citation>
    <scope>NUCLEOTIDE SEQUENCE [LARGE SCALE GENOMIC DNA]</scope>
    <source>
        <strain evidence="2 3">DSM 26375</strain>
    </source>
</reference>
<dbReference type="AlphaFoldDB" id="A0A1N7QEZ8"/>
<dbReference type="RefSeq" id="WP_076533779.1">
    <property type="nucleotide sequence ID" value="NZ_BMEH01000010.1"/>
</dbReference>
<evidence type="ECO:0000313" key="3">
    <source>
        <dbReference type="Proteomes" id="UP000186141"/>
    </source>
</evidence>
<proteinExistence type="predicted"/>
<sequence length="338" mass="37446">MTALPDPQTLCRSIAATLHAALAPLAAGRPRYGLLDYPSHWNIGDSAIWAGEAVLLRRLHGRGPDHVSHVRYAPDRPGRHLPEDRLIYLHGGGNFGDVWPAYQTYREAVLAHHPRHRIVQLPQSIHYRDPAAIERSKRAIGAHRDFHLMVRDHESHAFATRHFDCPVILAPDSAFCLVADHRPAPATTPRGVVALLRDDHEQRPDAAAGRAALLAAGAVAEDWNRHSALRRKAEKLVLGGAMVAPGAPLARLWAQMFDRMAMARVTLGLTQIDRAEIVVTDRLHGHILSSLLGKPHVVIDNFYGKTSRFIAAWGQDDRTHVARDYAEARALLDQMPRG</sequence>
<dbReference type="InterPro" id="IPR007345">
    <property type="entry name" value="Polysacch_pyruvyl_Trfase"/>
</dbReference>
<evidence type="ECO:0000259" key="1">
    <source>
        <dbReference type="Pfam" id="PF04230"/>
    </source>
</evidence>
<gene>
    <name evidence="2" type="ORF">SAMN05421774_1109</name>
</gene>
<dbReference type="Pfam" id="PF04230">
    <property type="entry name" value="PS_pyruv_trans"/>
    <property type="match status" value="1"/>
</dbReference>
<dbReference type="GO" id="GO:0016740">
    <property type="term" value="F:transferase activity"/>
    <property type="evidence" value="ECO:0007669"/>
    <property type="project" value="UniProtKB-KW"/>
</dbReference>
<name>A0A1N7QEZ8_9RHOB</name>
<organism evidence="2 3">
    <name type="scientific">Gemmobacter megaterium</name>
    <dbReference type="NCBI Taxonomy" id="1086013"/>
    <lineage>
        <taxon>Bacteria</taxon>
        <taxon>Pseudomonadati</taxon>
        <taxon>Pseudomonadota</taxon>
        <taxon>Alphaproteobacteria</taxon>
        <taxon>Rhodobacterales</taxon>
        <taxon>Paracoccaceae</taxon>
        <taxon>Gemmobacter</taxon>
    </lineage>
</organism>
<dbReference type="OrthoDB" id="5242601at2"/>
<evidence type="ECO:0000313" key="2">
    <source>
        <dbReference type="EMBL" id="SIT21376.1"/>
    </source>
</evidence>
<feature type="domain" description="Polysaccharide pyruvyl transferase" evidence="1">
    <location>
        <begin position="42"/>
        <end position="301"/>
    </location>
</feature>
<dbReference type="Proteomes" id="UP000186141">
    <property type="component" value="Unassembled WGS sequence"/>
</dbReference>
<dbReference type="EMBL" id="FTOT01000010">
    <property type="protein sequence ID" value="SIT21376.1"/>
    <property type="molecule type" value="Genomic_DNA"/>
</dbReference>
<keyword evidence="2" id="KW-0808">Transferase</keyword>
<dbReference type="STRING" id="1086013.SAMN05421774_1109"/>